<dbReference type="InterPro" id="IPR008936">
    <property type="entry name" value="Rho_GTPase_activation_prot"/>
</dbReference>
<dbReference type="STRING" id="246404.A0A507FQS0"/>
<keyword evidence="2 3" id="KW-0862">Zinc</keyword>
<organism evidence="6 7">
    <name type="scientific">Chytriomyces confervae</name>
    <dbReference type="NCBI Taxonomy" id="246404"/>
    <lineage>
        <taxon>Eukaryota</taxon>
        <taxon>Fungi</taxon>
        <taxon>Fungi incertae sedis</taxon>
        <taxon>Chytridiomycota</taxon>
        <taxon>Chytridiomycota incertae sedis</taxon>
        <taxon>Chytridiomycetes</taxon>
        <taxon>Chytridiales</taxon>
        <taxon>Chytriomycetaceae</taxon>
        <taxon>Chytriomyces</taxon>
    </lineage>
</organism>
<dbReference type="GO" id="GO:0046872">
    <property type="term" value="F:metal ion binding"/>
    <property type="evidence" value="ECO:0007669"/>
    <property type="project" value="UniProtKB-KW"/>
</dbReference>
<dbReference type="PROSITE" id="PS50238">
    <property type="entry name" value="RHOGAP"/>
    <property type="match status" value="1"/>
</dbReference>
<proteinExistence type="predicted"/>
<feature type="domain" description="LIM zinc-binding" evidence="4">
    <location>
        <begin position="60"/>
        <end position="126"/>
    </location>
</feature>
<protein>
    <recommendedName>
        <fullName evidence="8">Rho-GAP domain-containing protein</fullName>
    </recommendedName>
</protein>
<dbReference type="Gene3D" id="2.10.110.10">
    <property type="entry name" value="Cysteine Rich Protein"/>
    <property type="match status" value="3"/>
</dbReference>
<reference evidence="6 7" key="1">
    <citation type="journal article" date="2019" name="Sci. Rep.">
        <title>Comparative genomics of chytrid fungi reveal insights into the obligate biotrophic and pathogenic lifestyle of Synchytrium endobioticum.</title>
        <authorList>
            <person name="van de Vossenberg B.T.L.H."/>
            <person name="Warris S."/>
            <person name="Nguyen H.D.T."/>
            <person name="van Gent-Pelzer M.P.E."/>
            <person name="Joly D.L."/>
            <person name="van de Geest H.C."/>
            <person name="Bonants P.J.M."/>
            <person name="Smith D.S."/>
            <person name="Levesque C.A."/>
            <person name="van der Lee T.A.J."/>
        </authorList>
    </citation>
    <scope>NUCLEOTIDE SEQUENCE [LARGE SCALE GENOMIC DNA]</scope>
    <source>
        <strain evidence="6 7">CBS 675.73</strain>
    </source>
</reference>
<keyword evidence="3" id="KW-0440">LIM domain</keyword>
<dbReference type="GO" id="GO:0007165">
    <property type="term" value="P:signal transduction"/>
    <property type="evidence" value="ECO:0007669"/>
    <property type="project" value="InterPro"/>
</dbReference>
<dbReference type="PANTHER" id="PTHR15670:SF4">
    <property type="entry name" value="RHO GTPASE-ACTIVATING PROTEIN 11A"/>
    <property type="match status" value="1"/>
</dbReference>
<dbReference type="SMART" id="SM00324">
    <property type="entry name" value="RhoGAP"/>
    <property type="match status" value="1"/>
</dbReference>
<accession>A0A507FQS0</accession>
<evidence type="ECO:0000259" key="4">
    <source>
        <dbReference type="PROSITE" id="PS50023"/>
    </source>
</evidence>
<dbReference type="PROSITE" id="PS50023">
    <property type="entry name" value="LIM_DOMAIN_2"/>
    <property type="match status" value="2"/>
</dbReference>
<dbReference type="GO" id="GO:0005096">
    <property type="term" value="F:GTPase activator activity"/>
    <property type="evidence" value="ECO:0007669"/>
    <property type="project" value="TreeGrafter"/>
</dbReference>
<dbReference type="InterPro" id="IPR000198">
    <property type="entry name" value="RhoGAP_dom"/>
</dbReference>
<evidence type="ECO:0000256" key="3">
    <source>
        <dbReference type="PROSITE-ProRule" id="PRU00125"/>
    </source>
</evidence>
<feature type="domain" description="LIM zinc-binding" evidence="4">
    <location>
        <begin position="463"/>
        <end position="533"/>
    </location>
</feature>
<dbReference type="PANTHER" id="PTHR15670">
    <property type="entry name" value="RHO GTPASE ACTIVATING PROTEIN 11A"/>
    <property type="match status" value="1"/>
</dbReference>
<keyword evidence="1 3" id="KW-0479">Metal-binding</keyword>
<keyword evidence="7" id="KW-1185">Reference proteome</keyword>
<feature type="domain" description="Rho-GAP" evidence="5">
    <location>
        <begin position="722"/>
        <end position="921"/>
    </location>
</feature>
<dbReference type="SUPFAM" id="SSF57716">
    <property type="entry name" value="Glucocorticoid receptor-like (DNA-binding domain)"/>
    <property type="match status" value="1"/>
</dbReference>
<dbReference type="OrthoDB" id="20689at2759"/>
<dbReference type="Proteomes" id="UP000320333">
    <property type="component" value="Unassembled WGS sequence"/>
</dbReference>
<dbReference type="SUPFAM" id="SSF48350">
    <property type="entry name" value="GTPase activation domain, GAP"/>
    <property type="match status" value="1"/>
</dbReference>
<evidence type="ECO:0000313" key="6">
    <source>
        <dbReference type="EMBL" id="TPX78612.1"/>
    </source>
</evidence>
<dbReference type="Pfam" id="PF00620">
    <property type="entry name" value="RhoGAP"/>
    <property type="match status" value="1"/>
</dbReference>
<evidence type="ECO:0000259" key="5">
    <source>
        <dbReference type="PROSITE" id="PS50238"/>
    </source>
</evidence>
<dbReference type="Gene3D" id="1.10.555.10">
    <property type="entry name" value="Rho GTPase activation protein"/>
    <property type="match status" value="1"/>
</dbReference>
<dbReference type="InterPro" id="IPR001781">
    <property type="entry name" value="Znf_LIM"/>
</dbReference>
<dbReference type="EMBL" id="QEAP01000002">
    <property type="protein sequence ID" value="TPX78612.1"/>
    <property type="molecule type" value="Genomic_DNA"/>
</dbReference>
<dbReference type="PROSITE" id="PS00478">
    <property type="entry name" value="LIM_DOMAIN_1"/>
    <property type="match status" value="1"/>
</dbReference>
<evidence type="ECO:0008006" key="8">
    <source>
        <dbReference type="Google" id="ProtNLM"/>
    </source>
</evidence>
<dbReference type="SMART" id="SM00132">
    <property type="entry name" value="LIM"/>
    <property type="match status" value="3"/>
</dbReference>
<gene>
    <name evidence="6" type="ORF">CcCBS67573_g00140</name>
</gene>
<evidence type="ECO:0000256" key="2">
    <source>
        <dbReference type="ARBA" id="ARBA00022833"/>
    </source>
</evidence>
<name>A0A507FQS0_9FUNG</name>
<dbReference type="InterPro" id="IPR042869">
    <property type="entry name" value="ARHGAP11A/B"/>
</dbReference>
<dbReference type="AlphaFoldDB" id="A0A507FQS0"/>
<evidence type="ECO:0000313" key="7">
    <source>
        <dbReference type="Proteomes" id="UP000320333"/>
    </source>
</evidence>
<dbReference type="Pfam" id="PF00412">
    <property type="entry name" value="LIM"/>
    <property type="match status" value="2"/>
</dbReference>
<evidence type="ECO:0000256" key="1">
    <source>
        <dbReference type="ARBA" id="ARBA00022723"/>
    </source>
</evidence>
<sequence>MPTGADPTASESTAAAANSALETLRDSKAPIDSNAASSPNSTSISTSSLDETLTRQISPRICSACNLAVSGQSVRALGLFYHIDCFRCNECKIPVALKFFPFYPNPEDKIHPVLYCEKHYFALHGLICHKCGHALRGPHINALGKKFHLEHFGCAVCPKIFRQHDSYYERDDQDLSTEVSTQLNETINLRQVYCQFHYSVRFAAKCGGCQTAVLKKFVEMRKEGVLYQWHPQCYMIYKLWNVKANFQHELLTVDEKDPDAEISRQAVTLTKVDKIMTVLSTFEESSATCIGNIMAHFKNRRFFEVCLDGHKFIEYVDALFLGLEDIDAQLLSAGGSSVALLTNRKEPRQLAKRIVLFFALLAQPLPVEGVVPWGPVETAKVEEHRVEMINLVTSLANTLKSLIRLALNGALKMERSFNSETCILDFLNLLTNLERTSSTNGSQGGDQSLVEMFSLLTTTSRSDLCIRCSKAVEDSCLKSLDDLFCWHSNPECFSCTTCGRYLGSNPDDIRDAVYDTTSGALYCKMHRTGGCRPAMEGSVIKGVSQLKQFSFLLHCSLGRLYTLLNAQDSRFGLPDQQTDLDEAMRSGPGSDTNVNAYRSADELGPSDDENFIHSPQIAQEFRNLPPLNPLQTVKSIGGRMDRNVPGMSLLAEQSALDRIQIRRLAIAQLEGILGRRLPELEVDGLGADNKTWAWAKFLKAGTGARKTPAANTKAAKVGTFGVPLASLVLQYGVETQLIFDDSTVRIPKFIDLCIQLMRSMDMSVEGVFRKNGNIRRLKETAEIFDQNPALERLEEDNVIQVAALLKKFLRDMPDPLLTHKLYPIFVASQNIDDPNLRKRVLHLCCCLLPRQNLDLLQILLQFMRYVAQWKDTNKMDIPNLATVIAPNILYGNSSAKNPVMDQPYVSIRAVQMLAVYQDEFRLVPQDIRLNSEQ</sequence>
<comment type="caution">
    <text evidence="6">The sequence shown here is derived from an EMBL/GenBank/DDBJ whole genome shotgun (WGS) entry which is preliminary data.</text>
</comment>